<feature type="transmembrane region" description="Helical" evidence="1">
    <location>
        <begin position="24"/>
        <end position="43"/>
    </location>
</feature>
<accession>L1Q3A4</accession>
<dbReference type="RefSeq" id="WP_005215998.1">
    <property type="nucleotide sequence ID" value="NZ_KB291713.1"/>
</dbReference>
<evidence type="ECO:0000256" key="1">
    <source>
        <dbReference type="SAM" id="Phobius"/>
    </source>
</evidence>
<dbReference type="InterPro" id="IPR007813">
    <property type="entry name" value="PilN"/>
</dbReference>
<evidence type="ECO:0000313" key="2">
    <source>
        <dbReference type="EMBL" id="EKY22361.1"/>
    </source>
</evidence>
<evidence type="ECO:0000313" key="3">
    <source>
        <dbReference type="Proteomes" id="UP000010420"/>
    </source>
</evidence>
<dbReference type="STRING" id="545697.HMPREF0216_03249"/>
<dbReference type="HOGENOM" id="CLU_101301_0_0_9"/>
<dbReference type="AlphaFoldDB" id="L1Q3A4"/>
<name>L1Q3A4_9CLOT</name>
<comment type="caution">
    <text evidence="2">The sequence shown here is derived from an EMBL/GenBank/DDBJ whole genome shotgun (WGS) entry which is preliminary data.</text>
</comment>
<proteinExistence type="predicted"/>
<dbReference type="eggNOG" id="COG3166">
    <property type="taxonomic scope" value="Bacteria"/>
</dbReference>
<dbReference type="EMBL" id="AMEZ01000129">
    <property type="protein sequence ID" value="EKY22361.1"/>
    <property type="molecule type" value="Genomic_DNA"/>
</dbReference>
<dbReference type="PATRIC" id="fig|545697.3.peg.3176"/>
<dbReference type="Proteomes" id="UP000010420">
    <property type="component" value="Unassembled WGS sequence"/>
</dbReference>
<protein>
    <submittedName>
        <fullName evidence="2">Fimbrial assembly protein PilN</fullName>
    </submittedName>
</protein>
<keyword evidence="3" id="KW-1185">Reference proteome</keyword>
<keyword evidence="1" id="KW-1133">Transmembrane helix</keyword>
<organism evidence="2 3">
    <name type="scientific">Clostridium celatum DSM 1785</name>
    <dbReference type="NCBI Taxonomy" id="545697"/>
    <lineage>
        <taxon>Bacteria</taxon>
        <taxon>Bacillati</taxon>
        <taxon>Bacillota</taxon>
        <taxon>Clostridia</taxon>
        <taxon>Eubacteriales</taxon>
        <taxon>Clostridiaceae</taxon>
        <taxon>Clostridium</taxon>
    </lineage>
</organism>
<sequence length="185" mass="20452">MLNRDINFFSTYVGQKKEKKNQNIYIYTLTTFLTVLILGTLSWNTVNLFIVNDQIKVIDAKLNDPTIQSQIKESEVVNSKLNILESYNKDLTKVVTAIDNRSLINNTILDKISSVLPSDVTFKNINITNGNVSISAASKTRTAIAEVQHNLKSLDIIGDVTIGSISGDGSSGEYTFDLKCVLMGE</sequence>
<reference evidence="2 3" key="1">
    <citation type="submission" date="2012-05" db="EMBL/GenBank/DDBJ databases">
        <authorList>
            <person name="Weinstock G."/>
            <person name="Sodergren E."/>
            <person name="Lobos E.A."/>
            <person name="Fulton L."/>
            <person name="Fulton R."/>
            <person name="Courtney L."/>
            <person name="Fronick C."/>
            <person name="O'Laughlin M."/>
            <person name="Godfrey J."/>
            <person name="Wilson R.M."/>
            <person name="Miner T."/>
            <person name="Farmer C."/>
            <person name="Delehaunty K."/>
            <person name="Cordes M."/>
            <person name="Minx P."/>
            <person name="Tomlinson C."/>
            <person name="Chen J."/>
            <person name="Wollam A."/>
            <person name="Pepin K.H."/>
            <person name="Bhonagiri V."/>
            <person name="Zhang X."/>
            <person name="Suruliraj S."/>
            <person name="Warren W."/>
            <person name="Mitreva M."/>
            <person name="Mardis E.R."/>
            <person name="Wilson R.K."/>
        </authorList>
    </citation>
    <scope>NUCLEOTIDE SEQUENCE [LARGE SCALE GENOMIC DNA]</scope>
    <source>
        <strain evidence="2 3">DSM 1785</strain>
    </source>
</reference>
<dbReference type="Pfam" id="PF05137">
    <property type="entry name" value="PilN"/>
    <property type="match status" value="1"/>
</dbReference>
<gene>
    <name evidence="2" type="ORF">HMPREF0216_03249</name>
</gene>
<dbReference type="OrthoDB" id="1707667at2"/>
<keyword evidence="1" id="KW-0472">Membrane</keyword>
<keyword evidence="1" id="KW-0812">Transmembrane</keyword>